<evidence type="ECO:0000313" key="1">
    <source>
        <dbReference type="EMBL" id="AZU05310.1"/>
    </source>
</evidence>
<sequence>METFLVSLVSGLLAAALFEVLHHPEDRKRGTANARLSGRLFVSDHNRPRHRAALWGMAAIRWTLVALGAGLAGLYGLDLMVVLGANGADLPAGALIGLAVITALFIANATRAQGLAIRGVISAAAGIGLAALILRFSGDAMVTALMVTGLSIAFVWRALGLVAPLR</sequence>
<proteinExistence type="predicted"/>
<dbReference type="OrthoDB" id="9838832at2"/>
<accession>A0A3T0EDE4</accession>
<keyword evidence="2" id="KW-1185">Reference proteome</keyword>
<dbReference type="Proteomes" id="UP000286954">
    <property type="component" value="Chromosome"/>
</dbReference>
<name>A0A3T0EDE4_9PROT</name>
<evidence type="ECO:0000313" key="2">
    <source>
        <dbReference type="Proteomes" id="UP000286954"/>
    </source>
</evidence>
<protein>
    <submittedName>
        <fullName evidence="1">Uncharacterized protein</fullName>
    </submittedName>
</protein>
<dbReference type="EMBL" id="CP018911">
    <property type="protein sequence ID" value="AZU05310.1"/>
    <property type="molecule type" value="Genomic_DNA"/>
</dbReference>
<dbReference type="KEGG" id="gak:X907_2801"/>
<organism evidence="1 2">
    <name type="scientific">Glycocaulis alkaliphilus</name>
    <dbReference type="NCBI Taxonomy" id="1434191"/>
    <lineage>
        <taxon>Bacteria</taxon>
        <taxon>Pseudomonadati</taxon>
        <taxon>Pseudomonadota</taxon>
        <taxon>Alphaproteobacteria</taxon>
        <taxon>Maricaulales</taxon>
        <taxon>Maricaulaceae</taxon>
        <taxon>Glycocaulis</taxon>
    </lineage>
</organism>
<dbReference type="RefSeq" id="WP_127568982.1">
    <property type="nucleotide sequence ID" value="NZ_BMFB01000004.1"/>
</dbReference>
<gene>
    <name evidence="1" type="ORF">X907_2801</name>
</gene>
<dbReference type="AlphaFoldDB" id="A0A3T0EDE4"/>
<reference evidence="1 2" key="1">
    <citation type="submission" date="2016-12" db="EMBL/GenBank/DDBJ databases">
        <title>The genome of dimorphic prosthecate Glycocaulis alkaliphilus 6b-8t, isolated from crude oil dictates its adaptability in petroleum environments.</title>
        <authorList>
            <person name="Wu X.-L."/>
            <person name="Geng S."/>
        </authorList>
    </citation>
    <scope>NUCLEOTIDE SEQUENCE [LARGE SCALE GENOMIC DNA]</scope>
    <source>
        <strain evidence="1 2">6B-8</strain>
    </source>
</reference>